<evidence type="ECO:0000256" key="2">
    <source>
        <dbReference type="ARBA" id="ARBA00023015"/>
    </source>
</evidence>
<keyword evidence="3" id="KW-0238">DNA-binding</keyword>
<sequence>MQEILRLQMKIIPELIEILEKRYSILRTIYFNQPIGRRILANKLELGERIVRTEIGFLKDQNLIDINPPGMTVTKDGEEIIEKLKDYIHELKGLTSIEKALKENLGVNKVIVVPGDLDEDKTVLKELGKSAANYIKSIIKDNSILAITGGSTIREVVDSFPKTTQFNNILVVPSRGGMGKKVETQANTLASVLAQKLNGNYKMLHVPENISEEVMDTLIKEKEIRETIESIHKADIFLYGIGRAEDMARKRGISEKEIQNLNSLGAVGEAFGCYFNYEGKVVYCTPTLGISINDSARIKTHIAVAGGKSKVEAILSTCINQSQATLVTDEAAAKELLILLNVNA</sequence>
<dbReference type="Proteomes" id="UP000184080">
    <property type="component" value="Unassembled WGS sequence"/>
</dbReference>
<dbReference type="STRING" id="1121298.SAMN05444401_3033"/>
<evidence type="ECO:0000259" key="5">
    <source>
        <dbReference type="Pfam" id="PF04198"/>
    </source>
</evidence>
<dbReference type="AlphaFoldDB" id="A0A1M6JBQ8"/>
<dbReference type="SUPFAM" id="SSF100950">
    <property type="entry name" value="NagB/RpiA/CoA transferase-like"/>
    <property type="match status" value="1"/>
</dbReference>
<protein>
    <submittedName>
        <fullName evidence="7">Central glycolytic genes regulator</fullName>
    </submittedName>
</protein>
<comment type="similarity">
    <text evidence="1">Belongs to the SorC transcriptional regulatory family.</text>
</comment>
<gene>
    <name evidence="7" type="ORF">SAMN05444401_3033</name>
</gene>
<dbReference type="GO" id="GO:0030246">
    <property type="term" value="F:carbohydrate binding"/>
    <property type="evidence" value="ECO:0007669"/>
    <property type="project" value="InterPro"/>
</dbReference>
<dbReference type="InterPro" id="IPR007324">
    <property type="entry name" value="Sugar-bd_dom_put"/>
</dbReference>
<dbReference type="Pfam" id="PF21715">
    <property type="entry name" value="CggR_N"/>
    <property type="match status" value="1"/>
</dbReference>
<keyword evidence="4" id="KW-0804">Transcription</keyword>
<feature type="domain" description="CggR N-terminal DNA binding" evidence="6">
    <location>
        <begin position="18"/>
        <end position="87"/>
    </location>
</feature>
<dbReference type="Pfam" id="PF04198">
    <property type="entry name" value="Sugar-bind"/>
    <property type="match status" value="1"/>
</dbReference>
<keyword evidence="2" id="KW-0805">Transcription regulation</keyword>
<dbReference type="RefSeq" id="WP_073008451.1">
    <property type="nucleotide sequence ID" value="NZ_FQZO01000005.1"/>
</dbReference>
<keyword evidence="8" id="KW-1185">Reference proteome</keyword>
<dbReference type="InterPro" id="IPR048715">
    <property type="entry name" value="CggR_N"/>
</dbReference>
<organism evidence="7 8">
    <name type="scientific">Clostridium amylolyticum</name>
    <dbReference type="NCBI Taxonomy" id="1121298"/>
    <lineage>
        <taxon>Bacteria</taxon>
        <taxon>Bacillati</taxon>
        <taxon>Bacillota</taxon>
        <taxon>Clostridia</taxon>
        <taxon>Eubacteriales</taxon>
        <taxon>Clostridiaceae</taxon>
        <taxon>Clostridium</taxon>
    </lineage>
</organism>
<dbReference type="PANTHER" id="PTHR34294:SF5">
    <property type="entry name" value="CENTRAL GLYCOLYTIC GENES REGULATOR"/>
    <property type="match status" value="1"/>
</dbReference>
<evidence type="ECO:0000313" key="7">
    <source>
        <dbReference type="EMBL" id="SHJ44093.1"/>
    </source>
</evidence>
<dbReference type="EMBL" id="FQZO01000005">
    <property type="protein sequence ID" value="SHJ44093.1"/>
    <property type="molecule type" value="Genomic_DNA"/>
</dbReference>
<dbReference type="GO" id="GO:0003677">
    <property type="term" value="F:DNA binding"/>
    <property type="evidence" value="ECO:0007669"/>
    <property type="project" value="UniProtKB-KW"/>
</dbReference>
<accession>A0A1M6JBQ8</accession>
<evidence type="ECO:0000313" key="8">
    <source>
        <dbReference type="Proteomes" id="UP000184080"/>
    </source>
</evidence>
<dbReference type="InterPro" id="IPR037171">
    <property type="entry name" value="NagB/RpiA_transferase-like"/>
</dbReference>
<evidence type="ECO:0000259" key="6">
    <source>
        <dbReference type="Pfam" id="PF21715"/>
    </source>
</evidence>
<evidence type="ECO:0000256" key="3">
    <source>
        <dbReference type="ARBA" id="ARBA00023125"/>
    </source>
</evidence>
<dbReference type="InterPro" id="IPR036390">
    <property type="entry name" value="WH_DNA-bd_sf"/>
</dbReference>
<dbReference type="InterPro" id="IPR051054">
    <property type="entry name" value="SorC_transcr_regulators"/>
</dbReference>
<evidence type="ECO:0000256" key="1">
    <source>
        <dbReference type="ARBA" id="ARBA00010466"/>
    </source>
</evidence>
<proteinExistence type="inferred from homology"/>
<dbReference type="SUPFAM" id="SSF46785">
    <property type="entry name" value="Winged helix' DNA-binding domain"/>
    <property type="match status" value="1"/>
</dbReference>
<name>A0A1M6JBQ8_9CLOT</name>
<dbReference type="InterPro" id="IPR036388">
    <property type="entry name" value="WH-like_DNA-bd_sf"/>
</dbReference>
<dbReference type="Gene3D" id="1.10.10.10">
    <property type="entry name" value="Winged helix-like DNA-binding domain superfamily/Winged helix DNA-binding domain"/>
    <property type="match status" value="1"/>
</dbReference>
<evidence type="ECO:0000256" key="4">
    <source>
        <dbReference type="ARBA" id="ARBA00023163"/>
    </source>
</evidence>
<feature type="domain" description="Sugar-binding" evidence="5">
    <location>
        <begin position="90"/>
        <end position="337"/>
    </location>
</feature>
<reference evidence="7 8" key="1">
    <citation type="submission" date="2016-11" db="EMBL/GenBank/DDBJ databases">
        <authorList>
            <person name="Jaros S."/>
            <person name="Januszkiewicz K."/>
            <person name="Wedrychowicz H."/>
        </authorList>
    </citation>
    <scope>NUCLEOTIDE SEQUENCE [LARGE SCALE GENOMIC DNA]</scope>
    <source>
        <strain evidence="7 8">DSM 21864</strain>
    </source>
</reference>
<dbReference type="PANTHER" id="PTHR34294">
    <property type="entry name" value="TRANSCRIPTIONAL REGULATOR-RELATED"/>
    <property type="match status" value="1"/>
</dbReference>
<dbReference type="Gene3D" id="3.40.50.1360">
    <property type="match status" value="1"/>
</dbReference>
<dbReference type="OrthoDB" id="9793820at2"/>